<keyword evidence="3" id="KW-1185">Reference proteome</keyword>
<dbReference type="GeneID" id="37201603"/>
<dbReference type="PANTHER" id="PTHR28250">
    <property type="entry name" value="CYTOCHROME B PRE-MRNA-PROCESSING PROTEIN 6"/>
    <property type="match status" value="1"/>
</dbReference>
<reference evidence="2 3" key="1">
    <citation type="submission" date="2018-02" db="EMBL/GenBank/DDBJ databases">
        <title>The genomes of Aspergillus section Nigri reveals drivers in fungal speciation.</title>
        <authorList>
            <consortium name="DOE Joint Genome Institute"/>
            <person name="Vesth T.C."/>
            <person name="Nybo J."/>
            <person name="Theobald S."/>
            <person name="Brandl J."/>
            <person name="Frisvad J.C."/>
            <person name="Nielsen K.F."/>
            <person name="Lyhne E.K."/>
            <person name="Kogle M.E."/>
            <person name="Kuo A."/>
            <person name="Riley R."/>
            <person name="Clum A."/>
            <person name="Nolan M."/>
            <person name="Lipzen A."/>
            <person name="Salamov A."/>
            <person name="Henrissat B."/>
            <person name="Wiebenga A."/>
            <person name="De vries R.P."/>
            <person name="Grigoriev I.V."/>
            <person name="Mortensen U.H."/>
            <person name="Andersen M.R."/>
            <person name="Baker S.E."/>
        </authorList>
    </citation>
    <scope>NUCLEOTIDE SEQUENCE [LARGE SCALE GENOMIC DNA]</scope>
    <source>
        <strain evidence="2 3">CBS 101889</strain>
    </source>
</reference>
<accession>A0A395HLI3</accession>
<dbReference type="Pfam" id="PF20180">
    <property type="entry name" value="UQCC2_CBP6"/>
    <property type="match status" value="1"/>
</dbReference>
<proteinExistence type="predicted"/>
<dbReference type="GO" id="GO:0061671">
    <property type="term" value="C:Cbp3p-Cbp6 complex"/>
    <property type="evidence" value="ECO:0007669"/>
    <property type="project" value="InterPro"/>
</dbReference>
<dbReference type="VEuPathDB" id="FungiDB:BO97DRAFT_428655"/>
<dbReference type="EMBL" id="KZ824319">
    <property type="protein sequence ID" value="RAL08085.1"/>
    <property type="molecule type" value="Genomic_DNA"/>
</dbReference>
<dbReference type="Proteomes" id="UP000248961">
    <property type="component" value="Unassembled WGS sequence"/>
</dbReference>
<feature type="compositionally biased region" description="Low complexity" evidence="1">
    <location>
        <begin position="45"/>
        <end position="68"/>
    </location>
</feature>
<protein>
    <submittedName>
        <fullName evidence="2">Uncharacterized protein</fullName>
    </submittedName>
</protein>
<evidence type="ECO:0000256" key="1">
    <source>
        <dbReference type="SAM" id="MobiDB-lite"/>
    </source>
</evidence>
<evidence type="ECO:0000313" key="3">
    <source>
        <dbReference type="Proteomes" id="UP000248961"/>
    </source>
</evidence>
<evidence type="ECO:0000313" key="2">
    <source>
        <dbReference type="EMBL" id="RAL08085.1"/>
    </source>
</evidence>
<dbReference type="RefSeq" id="XP_025547239.1">
    <property type="nucleotide sequence ID" value="XM_025697314.1"/>
</dbReference>
<dbReference type="PANTHER" id="PTHR28250:SF1">
    <property type="entry name" value="CYTOCHROME B PRE-MRNA-PROCESSING PROTEIN 6"/>
    <property type="match status" value="1"/>
</dbReference>
<dbReference type="GO" id="GO:0034551">
    <property type="term" value="P:mitochondrial respiratory chain complex III assembly"/>
    <property type="evidence" value="ECO:0007669"/>
    <property type="project" value="TreeGrafter"/>
</dbReference>
<sequence>MAKPTPSTTTRLTHLLKHWPTDKVRPASVSVQTYLQSRLHPQQPQNGKKAASSQQQQQPAAAAAAAAGLSQASLNALTSLLEDRYARRYPLPPSLRHPASNPQHYENVIREFDEAPDRDWFGRLRKRVAGMLRLK</sequence>
<dbReference type="InterPro" id="IPR037653">
    <property type="entry name" value="Cbp6"/>
</dbReference>
<name>A0A395HLI3_ASPHC</name>
<gene>
    <name evidence="2" type="ORF">BO97DRAFT_428655</name>
</gene>
<feature type="region of interest" description="Disordered" evidence="1">
    <location>
        <begin position="39"/>
        <end position="68"/>
    </location>
</feature>
<dbReference type="AlphaFoldDB" id="A0A395HLI3"/>
<dbReference type="GO" id="GO:0043022">
    <property type="term" value="F:ribosome binding"/>
    <property type="evidence" value="ECO:0007669"/>
    <property type="project" value="InterPro"/>
</dbReference>
<dbReference type="OrthoDB" id="2107880at2759"/>
<organism evidence="2 3">
    <name type="scientific">Aspergillus homomorphus (strain CBS 101889)</name>
    <dbReference type="NCBI Taxonomy" id="1450537"/>
    <lineage>
        <taxon>Eukaryota</taxon>
        <taxon>Fungi</taxon>
        <taxon>Dikarya</taxon>
        <taxon>Ascomycota</taxon>
        <taxon>Pezizomycotina</taxon>
        <taxon>Eurotiomycetes</taxon>
        <taxon>Eurotiomycetidae</taxon>
        <taxon>Eurotiales</taxon>
        <taxon>Aspergillaceae</taxon>
        <taxon>Aspergillus</taxon>
        <taxon>Aspergillus subgen. Circumdati</taxon>
    </lineage>
</organism>